<sequence>MNKSAALDQTVQNNTSELPQENVSLSAHQTEHSAMNPDIKKPILFFDGICGLCNSSVDFALIRDKNVRVFYSPLQGETAKQLLSEEDIQHVDTVVFRPADGNHLYRRSAAVVRLLWLLTFPWNFYGWILWCIPLPIRDLGYRLIAGSRYRFFGKHETCRMPTPEERSRFLP</sequence>
<accession>A0A517W0M5</accession>
<dbReference type="EMBL" id="CP037920">
    <property type="protein sequence ID" value="QDT98811.1"/>
    <property type="molecule type" value="Genomic_DNA"/>
</dbReference>
<reference evidence="3 4" key="1">
    <citation type="submission" date="2019-03" db="EMBL/GenBank/DDBJ databases">
        <title>Deep-cultivation of Planctomycetes and their phenomic and genomic characterization uncovers novel biology.</title>
        <authorList>
            <person name="Wiegand S."/>
            <person name="Jogler M."/>
            <person name="Boedeker C."/>
            <person name="Pinto D."/>
            <person name="Vollmers J."/>
            <person name="Rivas-Marin E."/>
            <person name="Kohn T."/>
            <person name="Peeters S.H."/>
            <person name="Heuer A."/>
            <person name="Rast P."/>
            <person name="Oberbeckmann S."/>
            <person name="Bunk B."/>
            <person name="Jeske O."/>
            <person name="Meyerdierks A."/>
            <person name="Storesund J.E."/>
            <person name="Kallscheuer N."/>
            <person name="Luecker S."/>
            <person name="Lage O.M."/>
            <person name="Pohl T."/>
            <person name="Merkel B.J."/>
            <person name="Hornburger P."/>
            <person name="Mueller R.-W."/>
            <person name="Bruemmer F."/>
            <person name="Labrenz M."/>
            <person name="Spormann A.M."/>
            <person name="Op den Camp H."/>
            <person name="Overmann J."/>
            <person name="Amann R."/>
            <person name="Jetten M.S.M."/>
            <person name="Mascher T."/>
            <person name="Medema M.H."/>
            <person name="Devos D.P."/>
            <person name="Kaster A.-K."/>
            <person name="Ovreas L."/>
            <person name="Rohde M."/>
            <person name="Galperin M.Y."/>
            <person name="Jogler C."/>
        </authorList>
    </citation>
    <scope>NUCLEOTIDE SEQUENCE [LARGE SCALE GENOMIC DNA]</scope>
    <source>
        <strain evidence="3 4">V144</strain>
    </source>
</reference>
<dbReference type="Pfam" id="PF04134">
    <property type="entry name" value="DCC1-like"/>
    <property type="match status" value="1"/>
</dbReference>
<gene>
    <name evidence="3" type="ORF">V144x_43190</name>
</gene>
<keyword evidence="2" id="KW-1133">Transmembrane helix</keyword>
<proteinExistence type="predicted"/>
<feature type="region of interest" description="Disordered" evidence="1">
    <location>
        <begin position="1"/>
        <end position="21"/>
    </location>
</feature>
<dbReference type="InterPro" id="IPR007263">
    <property type="entry name" value="DCC1-like"/>
</dbReference>
<dbReference type="Proteomes" id="UP000318704">
    <property type="component" value="Chromosome"/>
</dbReference>
<dbReference type="PANTHER" id="PTHR33639:SF2">
    <property type="entry name" value="DUF393 DOMAIN-CONTAINING PROTEIN"/>
    <property type="match status" value="1"/>
</dbReference>
<dbReference type="KEGG" id="gaw:V144x_43190"/>
<dbReference type="PANTHER" id="PTHR33639">
    <property type="entry name" value="THIOL-DISULFIDE OXIDOREDUCTASE DCC"/>
    <property type="match status" value="1"/>
</dbReference>
<evidence type="ECO:0000313" key="3">
    <source>
        <dbReference type="EMBL" id="QDT98811.1"/>
    </source>
</evidence>
<keyword evidence="2" id="KW-0472">Membrane</keyword>
<protein>
    <recommendedName>
        <fullName evidence="5">Thiol-disulfide oxidoreductase DCC</fullName>
    </recommendedName>
</protein>
<organism evidence="3 4">
    <name type="scientific">Gimesia aquarii</name>
    <dbReference type="NCBI Taxonomy" id="2527964"/>
    <lineage>
        <taxon>Bacteria</taxon>
        <taxon>Pseudomonadati</taxon>
        <taxon>Planctomycetota</taxon>
        <taxon>Planctomycetia</taxon>
        <taxon>Planctomycetales</taxon>
        <taxon>Planctomycetaceae</taxon>
        <taxon>Gimesia</taxon>
    </lineage>
</organism>
<dbReference type="AlphaFoldDB" id="A0A517W0M5"/>
<keyword evidence="2" id="KW-0812">Transmembrane</keyword>
<name>A0A517W0M5_9PLAN</name>
<dbReference type="RefSeq" id="WP_197998555.1">
    <property type="nucleotide sequence ID" value="NZ_CP037920.1"/>
</dbReference>
<evidence type="ECO:0008006" key="5">
    <source>
        <dbReference type="Google" id="ProtNLM"/>
    </source>
</evidence>
<dbReference type="InterPro" id="IPR052927">
    <property type="entry name" value="DCC_oxidoreductase"/>
</dbReference>
<evidence type="ECO:0000256" key="1">
    <source>
        <dbReference type="SAM" id="MobiDB-lite"/>
    </source>
</evidence>
<dbReference type="GO" id="GO:0015035">
    <property type="term" value="F:protein-disulfide reductase activity"/>
    <property type="evidence" value="ECO:0007669"/>
    <property type="project" value="InterPro"/>
</dbReference>
<evidence type="ECO:0000256" key="2">
    <source>
        <dbReference type="SAM" id="Phobius"/>
    </source>
</evidence>
<feature type="transmembrane region" description="Helical" evidence="2">
    <location>
        <begin position="114"/>
        <end position="136"/>
    </location>
</feature>
<evidence type="ECO:0000313" key="4">
    <source>
        <dbReference type="Proteomes" id="UP000318704"/>
    </source>
</evidence>